<dbReference type="OMA" id="QEVCKQY"/>
<organism evidence="3 4">
    <name type="scientific">Bodo saltans</name>
    <name type="common">Flagellated protozoan</name>
    <dbReference type="NCBI Taxonomy" id="75058"/>
    <lineage>
        <taxon>Eukaryota</taxon>
        <taxon>Discoba</taxon>
        <taxon>Euglenozoa</taxon>
        <taxon>Kinetoplastea</taxon>
        <taxon>Metakinetoplastina</taxon>
        <taxon>Eubodonida</taxon>
        <taxon>Bodonidae</taxon>
        <taxon>Bodo</taxon>
    </lineage>
</organism>
<sequence>MSRPANVVGSKKRQNDYECSSPDRSPTTRNASVPSFEAASAAAVHNLSQHRLPDQLNLSLEEAREFPQLAEVERRLVAERQVLRTTLEDHDLQVMTQEEALLVLTREVATWKQKSLELQSQVNILRKEKDSASRTALDQIDMLRASHHRELDEVRMGRANTESQLQRLMIDYDDTKSQRDVARQRLRDLEERNEDMRAQLEAINRRSATTDAQLRADKAHRVKDHDATQHNLASLRGKFDSLERLCENLRKEKDSIEKQARESLLELQTMRCKQQHGVLVDIKQLNNKEQELMRKDEELQSAHLNNARLLRLMAECAELHDIIRFNEVTQDFVFVGYQGLGDVLSGDDLSRALELKPGMSEADVLKSNLQDLRNGGGSNRRAVTGGSFGVVGGSASGSKNAVLTSTRFGGSAPPMSAVPNAMRHLHDAILEENEYLHKSGTRLSDVPLRPFEGSMAPPSNNLVECKSNEKYYWIPRTVLEEAQEFKAAYFPKLALGIFFPFLVRMNVIWRKREQHLVSEAKRNAEQAAASSRRRSTSAKRASYEEKNAQRLEDDVVSKELDSLRREVRLRVSSRAAQEVCKQYDVVARMQVRRAVELQERLEKLISVHHQTLAERAPETLTMQTHLRAVSETCRSLSIHVGSKLCGSSNDIKRFVVSLEGTTARSAVAQSGLVSATLVTQLIKCVKEFASEVHTEATVTQDSLRRIADASEKAATEPGPAATSAKRASYEEKNAQRLEDDVVSKELDSLRREVRLRVSSRAAQEVCKQYDVVARMQVRRAVELQERLEKLISVHHQTLAERAPETLTMQTHLRAVSETCRSLSIHVGSKLCGSSNDIKRFVVSLEGTTARSAVAQSGLVSATLVTQLIKCVKEFASEVHTEATVTQDSLRRIADASEKAATEPGPAGYDLNERAGEEDDTNRFYRHRIGAYDDLEDEDVELERRVRAKRGY</sequence>
<evidence type="ECO:0000256" key="2">
    <source>
        <dbReference type="SAM" id="MobiDB-lite"/>
    </source>
</evidence>
<name>A0A0S4IHS7_BODSA</name>
<evidence type="ECO:0000313" key="4">
    <source>
        <dbReference type="Proteomes" id="UP000051952"/>
    </source>
</evidence>
<dbReference type="Proteomes" id="UP000051952">
    <property type="component" value="Unassembled WGS sequence"/>
</dbReference>
<evidence type="ECO:0000313" key="3">
    <source>
        <dbReference type="EMBL" id="CUE68569.1"/>
    </source>
</evidence>
<dbReference type="EMBL" id="CYKH01000070">
    <property type="protein sequence ID" value="CUE68569.1"/>
    <property type="molecule type" value="Genomic_DNA"/>
</dbReference>
<dbReference type="AlphaFoldDB" id="A0A0S4IHS7"/>
<gene>
    <name evidence="3" type="ORF">BSAL_03315</name>
</gene>
<reference evidence="4" key="1">
    <citation type="submission" date="2015-09" db="EMBL/GenBank/DDBJ databases">
        <authorList>
            <consortium name="Pathogen Informatics"/>
        </authorList>
    </citation>
    <scope>NUCLEOTIDE SEQUENCE [LARGE SCALE GENOMIC DNA]</scope>
    <source>
        <strain evidence="4">Lake Konstanz</strain>
    </source>
</reference>
<feature type="coiled-coil region" evidence="1">
    <location>
        <begin position="158"/>
        <end position="206"/>
    </location>
</feature>
<keyword evidence="1" id="KW-0175">Coiled coil</keyword>
<accession>A0A0S4IHS7</accession>
<proteinExistence type="predicted"/>
<feature type="region of interest" description="Disordered" evidence="2">
    <location>
        <begin position="1"/>
        <end position="34"/>
    </location>
</feature>
<feature type="compositionally biased region" description="Polar residues" evidence="2">
    <location>
        <begin position="22"/>
        <end position="33"/>
    </location>
</feature>
<dbReference type="OrthoDB" id="248885at2759"/>
<keyword evidence="4" id="KW-1185">Reference proteome</keyword>
<feature type="coiled-coil region" evidence="1">
    <location>
        <begin position="232"/>
        <end position="305"/>
    </location>
</feature>
<feature type="region of interest" description="Disordered" evidence="2">
    <location>
        <begin position="520"/>
        <end position="545"/>
    </location>
</feature>
<evidence type="ECO:0000256" key="1">
    <source>
        <dbReference type="SAM" id="Coils"/>
    </source>
</evidence>
<protein>
    <submittedName>
        <fullName evidence="3">Uncharacterized protein</fullName>
    </submittedName>
</protein>
<feature type="region of interest" description="Disordered" evidence="2">
    <location>
        <begin position="896"/>
        <end position="916"/>
    </location>
</feature>
<dbReference type="VEuPathDB" id="TriTrypDB:BSAL_03315"/>
<feature type="region of interest" description="Disordered" evidence="2">
    <location>
        <begin position="709"/>
        <end position="733"/>
    </location>
</feature>